<dbReference type="GO" id="GO:0004146">
    <property type="term" value="F:dihydrofolate reductase activity"/>
    <property type="evidence" value="ECO:0007669"/>
    <property type="project" value="UniProtKB-EC"/>
</dbReference>
<dbReference type="SUPFAM" id="SSF53597">
    <property type="entry name" value="Dihydrofolate reductase-like"/>
    <property type="match status" value="1"/>
</dbReference>
<evidence type="ECO:0000259" key="1">
    <source>
        <dbReference type="Pfam" id="PF01872"/>
    </source>
</evidence>
<dbReference type="InterPro" id="IPR050765">
    <property type="entry name" value="Riboflavin_Biosynth_HTPR"/>
</dbReference>
<dbReference type="Pfam" id="PF01872">
    <property type="entry name" value="RibD_C"/>
    <property type="match status" value="1"/>
</dbReference>
<proteinExistence type="predicted"/>
<accession>A0A6J4RKN8</accession>
<dbReference type="PANTHER" id="PTHR38011:SF11">
    <property type="entry name" value="2,5-DIAMINO-6-RIBOSYLAMINO-4(3H)-PYRIMIDINONE 5'-PHOSPHATE REDUCTASE"/>
    <property type="match status" value="1"/>
</dbReference>
<dbReference type="GO" id="GO:0008703">
    <property type="term" value="F:5-amino-6-(5-phosphoribosylamino)uracil reductase activity"/>
    <property type="evidence" value="ECO:0007669"/>
    <property type="project" value="InterPro"/>
</dbReference>
<sequence>MPKVIYEMGVSADGYIVGPDGRFDWSEPDEELHRFHNEQARTLGGHLLGRRLYETMVYWETADEDPAEIVRDFALTWQALPKVVFSRTLDSVEGANTRLARGDLRAELGTLRESARGDVAVGGAELAAEAARLDLIDEYRLFISPVAVGGGIPFFPRDHRVDMELIEARTFSSRVVHLRYRAAGH</sequence>
<name>A0A6J4RKN8_9ACTN</name>
<dbReference type="PANTHER" id="PTHR38011">
    <property type="entry name" value="DIHYDROFOLATE REDUCTASE FAMILY PROTEIN (AFU_ORTHOLOGUE AFUA_8G06820)"/>
    <property type="match status" value="1"/>
</dbReference>
<gene>
    <name evidence="2" type="ORF">AVDCRST_MAG38-1494</name>
</gene>
<organism evidence="2">
    <name type="scientific">uncultured Solirubrobacteraceae bacterium</name>
    <dbReference type="NCBI Taxonomy" id="1162706"/>
    <lineage>
        <taxon>Bacteria</taxon>
        <taxon>Bacillati</taxon>
        <taxon>Actinomycetota</taxon>
        <taxon>Thermoleophilia</taxon>
        <taxon>Solirubrobacterales</taxon>
        <taxon>Solirubrobacteraceae</taxon>
        <taxon>environmental samples</taxon>
    </lineage>
</organism>
<dbReference type="InterPro" id="IPR024072">
    <property type="entry name" value="DHFR-like_dom_sf"/>
</dbReference>
<reference evidence="2" key="1">
    <citation type="submission" date="2020-02" db="EMBL/GenBank/DDBJ databases">
        <authorList>
            <person name="Meier V. D."/>
        </authorList>
    </citation>
    <scope>NUCLEOTIDE SEQUENCE</scope>
    <source>
        <strain evidence="2">AVDCRST_MAG38</strain>
    </source>
</reference>
<dbReference type="Gene3D" id="3.40.430.10">
    <property type="entry name" value="Dihydrofolate Reductase, subunit A"/>
    <property type="match status" value="1"/>
</dbReference>
<keyword evidence="2" id="KW-0560">Oxidoreductase</keyword>
<dbReference type="InterPro" id="IPR002734">
    <property type="entry name" value="RibDG_C"/>
</dbReference>
<dbReference type="AlphaFoldDB" id="A0A6J4RKN8"/>
<dbReference type="GO" id="GO:0009231">
    <property type="term" value="P:riboflavin biosynthetic process"/>
    <property type="evidence" value="ECO:0007669"/>
    <property type="project" value="InterPro"/>
</dbReference>
<dbReference type="EMBL" id="CADCVJ010000113">
    <property type="protein sequence ID" value="CAA9473601.1"/>
    <property type="molecule type" value="Genomic_DNA"/>
</dbReference>
<protein>
    <submittedName>
        <fullName evidence="2">Dihydrofolate reductase</fullName>
        <ecNumber evidence="2">1.5.1.3</ecNumber>
    </submittedName>
</protein>
<evidence type="ECO:0000313" key="2">
    <source>
        <dbReference type="EMBL" id="CAA9473601.1"/>
    </source>
</evidence>
<dbReference type="EC" id="1.5.1.3" evidence="2"/>
<feature type="domain" description="Bacterial bifunctional deaminase-reductase C-terminal" evidence="1">
    <location>
        <begin position="2"/>
        <end position="176"/>
    </location>
</feature>